<dbReference type="AlphaFoldDB" id="A0A6C0EU75"/>
<evidence type="ECO:0000256" key="1">
    <source>
        <dbReference type="SAM" id="MobiDB-lite"/>
    </source>
</evidence>
<sequence>MLASLFSSKTQPPSTPPMSPMVTRSMTRSSSSGWSTASQEGTLDYKYGVISGAQGCAIIPSLIVQGLTKQRDKRYVTKIFVDEAAYKEEKRNNAFVKQIDRTNQFTNVSFNEDPIDLSLLTKEDIKNCGQIIGTRADLALKKYVNYEYLGKSLYTIMSHSIELTKGDADDIIYGLTKLITKVYLMNKGELSGGTVIFHNDSHRGNIMYNPRNHNVYLIDFGLATIGAPRKGDLLGDMTKLTETTGFMVTYILSTVPDLSERKKQALTKYLAFVNSNYLGRASAPRGFVPTYTAESILKASQDLTNEFQDGGSRRRTKRTKLNKTLRRRKVYRNMH</sequence>
<protein>
    <recommendedName>
        <fullName evidence="2">Aminoglycoside phosphotransferase domain-containing protein</fullName>
    </recommendedName>
</protein>
<dbReference type="SUPFAM" id="SSF56112">
    <property type="entry name" value="Protein kinase-like (PK-like)"/>
    <property type="match status" value="1"/>
</dbReference>
<dbReference type="EMBL" id="MN738913">
    <property type="protein sequence ID" value="QHT30835.1"/>
    <property type="molecule type" value="Genomic_DNA"/>
</dbReference>
<reference evidence="3" key="1">
    <citation type="journal article" date="2020" name="Nature">
        <title>Giant virus diversity and host interactions through global metagenomics.</title>
        <authorList>
            <person name="Schulz F."/>
            <person name="Roux S."/>
            <person name="Paez-Espino D."/>
            <person name="Jungbluth S."/>
            <person name="Walsh D.A."/>
            <person name="Denef V.J."/>
            <person name="McMahon K.D."/>
            <person name="Konstantinidis K.T."/>
            <person name="Eloe-Fadrosh E.A."/>
            <person name="Kyrpides N.C."/>
            <person name="Woyke T."/>
        </authorList>
    </citation>
    <scope>NUCLEOTIDE SEQUENCE</scope>
    <source>
        <strain evidence="3">GVMAG-M-3300009151-50</strain>
    </source>
</reference>
<dbReference type="InterPro" id="IPR002575">
    <property type="entry name" value="Aminoglycoside_PTrfase"/>
</dbReference>
<evidence type="ECO:0000313" key="3">
    <source>
        <dbReference type="EMBL" id="QHT30835.1"/>
    </source>
</evidence>
<name>A0A6C0EU75_9ZZZZ</name>
<organism evidence="3">
    <name type="scientific">viral metagenome</name>
    <dbReference type="NCBI Taxonomy" id="1070528"/>
    <lineage>
        <taxon>unclassified sequences</taxon>
        <taxon>metagenomes</taxon>
        <taxon>organismal metagenomes</taxon>
    </lineage>
</organism>
<evidence type="ECO:0000259" key="2">
    <source>
        <dbReference type="Pfam" id="PF01636"/>
    </source>
</evidence>
<proteinExistence type="predicted"/>
<accession>A0A6C0EU75</accession>
<feature type="region of interest" description="Disordered" evidence="1">
    <location>
        <begin position="1"/>
        <end position="38"/>
    </location>
</feature>
<dbReference type="InterPro" id="IPR011009">
    <property type="entry name" value="Kinase-like_dom_sf"/>
</dbReference>
<feature type="compositionally biased region" description="Low complexity" evidence="1">
    <location>
        <begin position="20"/>
        <end position="38"/>
    </location>
</feature>
<dbReference type="Gene3D" id="1.10.510.10">
    <property type="entry name" value="Transferase(Phosphotransferase) domain 1"/>
    <property type="match status" value="1"/>
</dbReference>
<feature type="domain" description="Aminoglycoside phosphotransferase" evidence="2">
    <location>
        <begin position="192"/>
        <end position="228"/>
    </location>
</feature>
<dbReference type="Pfam" id="PF01636">
    <property type="entry name" value="APH"/>
    <property type="match status" value="1"/>
</dbReference>